<keyword evidence="1" id="KW-0732">Signal</keyword>
<feature type="signal peptide" evidence="1">
    <location>
        <begin position="1"/>
        <end position="17"/>
    </location>
</feature>
<dbReference type="AlphaFoldDB" id="A0A9P5TTC7"/>
<protein>
    <recommendedName>
        <fullName evidence="4">Secreted protein</fullName>
    </recommendedName>
</protein>
<proteinExistence type="predicted"/>
<reference evidence="2" key="1">
    <citation type="submission" date="2020-11" db="EMBL/GenBank/DDBJ databases">
        <authorList>
            <consortium name="DOE Joint Genome Institute"/>
            <person name="Ahrendt S."/>
            <person name="Riley R."/>
            <person name="Andreopoulos W."/>
            <person name="LaButti K."/>
            <person name="Pangilinan J."/>
            <person name="Ruiz-duenas F.J."/>
            <person name="Barrasa J.M."/>
            <person name="Sanchez-Garcia M."/>
            <person name="Camarero S."/>
            <person name="Miyauchi S."/>
            <person name="Serrano A."/>
            <person name="Linde D."/>
            <person name="Babiker R."/>
            <person name="Drula E."/>
            <person name="Ayuso-Fernandez I."/>
            <person name="Pacheco R."/>
            <person name="Padilla G."/>
            <person name="Ferreira P."/>
            <person name="Barriuso J."/>
            <person name="Kellner H."/>
            <person name="Castanera R."/>
            <person name="Alfaro M."/>
            <person name="Ramirez L."/>
            <person name="Pisabarro A.G."/>
            <person name="Kuo A."/>
            <person name="Tritt A."/>
            <person name="Lipzen A."/>
            <person name="He G."/>
            <person name="Yan M."/>
            <person name="Ng V."/>
            <person name="Cullen D."/>
            <person name="Martin F."/>
            <person name="Rosso M.-N."/>
            <person name="Henrissat B."/>
            <person name="Hibbett D."/>
            <person name="Martinez A.T."/>
            <person name="Grigoriev I.V."/>
        </authorList>
    </citation>
    <scope>NUCLEOTIDE SEQUENCE</scope>
    <source>
        <strain evidence="2">AH 44721</strain>
    </source>
</reference>
<sequence>MMAQIRIIFIILPSSFAKMFVTKQLEAAKGVLARRSPPSSKRSCYNINIFEFPAHNELQVNQTLYVWCLLSIAL</sequence>
<dbReference type="Proteomes" id="UP000724874">
    <property type="component" value="Unassembled WGS sequence"/>
</dbReference>
<name>A0A9P5TTC7_GYMJU</name>
<feature type="chain" id="PRO_5040329802" description="Secreted protein" evidence="1">
    <location>
        <begin position="18"/>
        <end position="74"/>
    </location>
</feature>
<comment type="caution">
    <text evidence="2">The sequence shown here is derived from an EMBL/GenBank/DDBJ whole genome shotgun (WGS) entry which is preliminary data.</text>
</comment>
<gene>
    <name evidence="2" type="ORF">CPB84DRAFT_1761487</name>
</gene>
<evidence type="ECO:0008006" key="4">
    <source>
        <dbReference type="Google" id="ProtNLM"/>
    </source>
</evidence>
<organism evidence="2 3">
    <name type="scientific">Gymnopilus junonius</name>
    <name type="common">Spectacular rustgill mushroom</name>
    <name type="synonym">Gymnopilus spectabilis subsp. junonius</name>
    <dbReference type="NCBI Taxonomy" id="109634"/>
    <lineage>
        <taxon>Eukaryota</taxon>
        <taxon>Fungi</taxon>
        <taxon>Dikarya</taxon>
        <taxon>Basidiomycota</taxon>
        <taxon>Agaricomycotina</taxon>
        <taxon>Agaricomycetes</taxon>
        <taxon>Agaricomycetidae</taxon>
        <taxon>Agaricales</taxon>
        <taxon>Agaricineae</taxon>
        <taxon>Hymenogastraceae</taxon>
        <taxon>Gymnopilus</taxon>
    </lineage>
</organism>
<dbReference type="EMBL" id="JADNYJ010000003">
    <property type="protein sequence ID" value="KAF8912175.1"/>
    <property type="molecule type" value="Genomic_DNA"/>
</dbReference>
<evidence type="ECO:0000313" key="2">
    <source>
        <dbReference type="EMBL" id="KAF8912175.1"/>
    </source>
</evidence>
<keyword evidence="3" id="KW-1185">Reference proteome</keyword>
<accession>A0A9P5TTC7</accession>
<evidence type="ECO:0000313" key="3">
    <source>
        <dbReference type="Proteomes" id="UP000724874"/>
    </source>
</evidence>
<evidence type="ECO:0000256" key="1">
    <source>
        <dbReference type="SAM" id="SignalP"/>
    </source>
</evidence>